<feature type="compositionally biased region" description="Pro residues" evidence="2">
    <location>
        <begin position="1148"/>
        <end position="1157"/>
    </location>
</feature>
<feature type="compositionally biased region" description="Basic and acidic residues" evidence="2">
    <location>
        <begin position="101"/>
        <end position="118"/>
    </location>
</feature>
<feature type="compositionally biased region" description="Low complexity" evidence="2">
    <location>
        <begin position="559"/>
        <end position="578"/>
    </location>
</feature>
<dbReference type="Gene3D" id="2.40.50.40">
    <property type="match status" value="1"/>
</dbReference>
<sequence length="1209" mass="128688">MGKRRSSAAAAAAQDDSLEVHPATQAAAADGSREPSPALSATDEPIEADSQGFWEAEAILDETHTTYLIAWKGTDEDGEPWKPTWEPKKNANEELIRSWKTEGRYKRDAERARVAQEKKAKKLARKEARKARRSRSSTSSTRDASVVIDERTGSPEVAPARIVSKRKLAVPDSDSSPQPDPIQKKVKKNATSPRKKHVQFDLVLAGESTDEEAEFAAEAAMASQEAAAVASSGSTSASIIPDSQAAPHAPLVEAEGGKAAASPAQPPPEPTVASLPRAAMHSPATSHSDLEVHHDERANDDVAVFDPLAHNDRDSSGEPEHPRLGPVPVPPVSAFHLADSILVRSSQLDPIEDPDSSPRRSPFRRQQSCNSPHNASPRPRPAKMRLELVSAGDDGDSPVSSFELEVQSAAAGSYVSLPMDSAVPVRPLSVGIAGAHFRRHSTVSAGEGIKRPAAPPVVPAVACSIDVVDGVGTATVAPFRRPSVDIFEEAPLFDFAEVDRQDEFFNEIFEFDNGTSHSDFAPSTVPQGKAAGDAQDAGEGYPPSNGYYGGYGTSGAGTGYAPQQQQQQQQQQQGAAAGYAYPPAAHAHVPGGYGFGSTPGYTGGYPSYPPPYGHAHAAALPQQPPKREFDGSEDSANKKARVDQQQHQSPYPAAAHTHSPYTMPHGVAAGPSAQHAMSYMGQPAVPYNYGHYAASYQAAGIASPSLARVQNADAFVAPQQSRGTPQPAASAAPALQAVKPAHNAAAHRSPSPLPPIAAPAAPASPALPLSATGSSFISRNSSPAPSGTKVDEVISLVRSSTQILDTDGTKAEIEKFLRDPKAYAATPNAPLLRIEFWAFELRRHTVDGVEKVDFIILRSREGTFQLKRAAADKLPVEFARSLSHTSTRVRGLTPAVEAVPTLAAFSPARPPPPPAPSTMTREQLEQEVERLRAQAQARETELVSLRPLAAEAAKLKVDVQTLTKTNKSLLSSRESAQSDLSYMQAQYQAASSAAVERANEARAAEEEAAKLRGLLDTGIKQKELVYKGQIKTVKIEYERLKKQLQHYKDESRRTLERGFREKAAKWDAHVAAQNGGAAEPDSEDEGDQEAQPDEDEPEPSTLDVSTSAPSQLPSQVPVAALGLQPQDVVPPPVGTFPTTPALAAAHPAEPPAMPPSSAPSTLDSTMSGPPEFRCEWRVDGETSQARPCGDAQGSREGLREHILSEHVPQ</sequence>
<feature type="compositionally biased region" description="Basic and acidic residues" evidence="2">
    <location>
        <begin position="1196"/>
        <end position="1209"/>
    </location>
</feature>
<feature type="region of interest" description="Disordered" evidence="2">
    <location>
        <begin position="1072"/>
        <end position="1111"/>
    </location>
</feature>
<feature type="region of interest" description="Disordered" evidence="2">
    <location>
        <begin position="718"/>
        <end position="764"/>
    </location>
</feature>
<accession>A0AAV5GFH1</accession>
<feature type="compositionally biased region" description="Low complexity" evidence="2">
    <location>
        <begin position="725"/>
        <end position="741"/>
    </location>
</feature>
<evidence type="ECO:0000256" key="1">
    <source>
        <dbReference type="SAM" id="Coils"/>
    </source>
</evidence>
<feature type="region of interest" description="Disordered" evidence="2">
    <location>
        <begin position="516"/>
        <end position="578"/>
    </location>
</feature>
<feature type="compositionally biased region" description="Low complexity" evidence="2">
    <location>
        <begin position="527"/>
        <end position="546"/>
    </location>
</feature>
<comment type="caution">
    <text evidence="4">The sequence shown here is derived from an EMBL/GenBank/DDBJ whole genome shotgun (WGS) entry which is preliminary data.</text>
</comment>
<feature type="compositionally biased region" description="Polar residues" evidence="2">
    <location>
        <begin position="1102"/>
        <end position="1111"/>
    </location>
</feature>
<feature type="region of interest" description="Disordered" evidence="2">
    <location>
        <begin position="101"/>
        <end position="197"/>
    </location>
</feature>
<dbReference type="InterPro" id="IPR000953">
    <property type="entry name" value="Chromo/chromo_shadow_dom"/>
</dbReference>
<dbReference type="GO" id="GO:0006338">
    <property type="term" value="P:chromatin remodeling"/>
    <property type="evidence" value="ECO:0007669"/>
    <property type="project" value="UniProtKB-ARBA"/>
</dbReference>
<feature type="compositionally biased region" description="Basic residues" evidence="2">
    <location>
        <begin position="119"/>
        <end position="135"/>
    </location>
</feature>
<dbReference type="EMBL" id="BQKY01000008">
    <property type="protein sequence ID" value="GJN91191.1"/>
    <property type="molecule type" value="Genomic_DNA"/>
</dbReference>
<dbReference type="SUPFAM" id="SSF54160">
    <property type="entry name" value="Chromo domain-like"/>
    <property type="match status" value="1"/>
</dbReference>
<feature type="compositionally biased region" description="Basic and acidic residues" evidence="2">
    <location>
        <begin position="625"/>
        <end position="644"/>
    </location>
</feature>
<evidence type="ECO:0000313" key="5">
    <source>
        <dbReference type="Proteomes" id="UP001342314"/>
    </source>
</evidence>
<feature type="compositionally biased region" description="Basic residues" evidence="2">
    <location>
        <begin position="184"/>
        <end position="197"/>
    </location>
</feature>
<feature type="compositionally biased region" description="Acidic residues" evidence="2">
    <location>
        <begin position="1080"/>
        <end position="1098"/>
    </location>
</feature>
<proteinExistence type="predicted"/>
<feature type="compositionally biased region" description="Low complexity" evidence="2">
    <location>
        <begin position="136"/>
        <end position="145"/>
    </location>
</feature>
<gene>
    <name evidence="4" type="ORF">Rhopal_004209-T1</name>
</gene>
<feature type="compositionally biased region" description="Basic and acidic residues" evidence="2">
    <location>
        <begin position="288"/>
        <end position="300"/>
    </location>
</feature>
<reference evidence="4 5" key="1">
    <citation type="submission" date="2021-12" db="EMBL/GenBank/DDBJ databases">
        <title>High titer production of polyol ester of fatty acids by Rhodotorula paludigena BS15 towards product separation-free biomass refinery.</title>
        <authorList>
            <person name="Mano J."/>
            <person name="Ono H."/>
            <person name="Tanaka T."/>
            <person name="Naito K."/>
            <person name="Sushida H."/>
            <person name="Ike M."/>
            <person name="Tokuyasu K."/>
            <person name="Kitaoka M."/>
        </authorList>
    </citation>
    <scope>NUCLEOTIDE SEQUENCE [LARGE SCALE GENOMIC DNA]</scope>
    <source>
        <strain evidence="4 5">BS15</strain>
    </source>
</reference>
<dbReference type="Proteomes" id="UP001342314">
    <property type="component" value="Unassembled WGS sequence"/>
</dbReference>
<evidence type="ECO:0000313" key="4">
    <source>
        <dbReference type="EMBL" id="GJN91191.1"/>
    </source>
</evidence>
<protein>
    <recommendedName>
        <fullName evidence="3">Chromo domain-containing protein</fullName>
    </recommendedName>
</protein>
<feature type="compositionally biased region" description="Basic and acidic residues" evidence="2">
    <location>
        <begin position="309"/>
        <end position="323"/>
    </location>
</feature>
<dbReference type="InterPro" id="IPR016197">
    <property type="entry name" value="Chromo-like_dom_sf"/>
</dbReference>
<evidence type="ECO:0000256" key="2">
    <source>
        <dbReference type="SAM" id="MobiDB-lite"/>
    </source>
</evidence>
<keyword evidence="1" id="KW-0175">Coiled coil</keyword>
<keyword evidence="5" id="KW-1185">Reference proteome</keyword>
<feature type="compositionally biased region" description="Low complexity" evidence="2">
    <location>
        <begin position="1135"/>
        <end position="1147"/>
    </location>
</feature>
<feature type="region of interest" description="Disordered" evidence="2">
    <location>
        <begin position="1129"/>
        <end position="1209"/>
    </location>
</feature>
<name>A0AAV5GFH1_9BASI</name>
<feature type="region of interest" description="Disordered" evidence="2">
    <location>
        <begin position="209"/>
        <end position="331"/>
    </location>
</feature>
<feature type="compositionally biased region" description="Low complexity" evidence="2">
    <location>
        <begin position="216"/>
        <end position="238"/>
    </location>
</feature>
<dbReference type="AlphaFoldDB" id="A0AAV5GFH1"/>
<feature type="compositionally biased region" description="Gly residues" evidence="2">
    <location>
        <begin position="547"/>
        <end position="558"/>
    </location>
</feature>
<feature type="region of interest" description="Disordered" evidence="2">
    <location>
        <begin position="1"/>
        <end position="50"/>
    </location>
</feature>
<feature type="region of interest" description="Disordered" evidence="2">
    <location>
        <begin position="345"/>
        <end position="381"/>
    </location>
</feature>
<feature type="region of interest" description="Disordered" evidence="2">
    <location>
        <begin position="613"/>
        <end position="659"/>
    </location>
</feature>
<dbReference type="PROSITE" id="PS50013">
    <property type="entry name" value="CHROMO_2"/>
    <property type="match status" value="1"/>
</dbReference>
<feature type="coiled-coil region" evidence="1">
    <location>
        <begin position="1030"/>
        <end position="1057"/>
    </location>
</feature>
<evidence type="ECO:0000259" key="3">
    <source>
        <dbReference type="PROSITE" id="PS50013"/>
    </source>
</evidence>
<feature type="domain" description="Chromo" evidence="3">
    <location>
        <begin position="54"/>
        <end position="90"/>
    </location>
</feature>
<organism evidence="4 5">
    <name type="scientific">Rhodotorula paludigena</name>
    <dbReference type="NCBI Taxonomy" id="86838"/>
    <lineage>
        <taxon>Eukaryota</taxon>
        <taxon>Fungi</taxon>
        <taxon>Dikarya</taxon>
        <taxon>Basidiomycota</taxon>
        <taxon>Pucciniomycotina</taxon>
        <taxon>Microbotryomycetes</taxon>
        <taxon>Sporidiobolales</taxon>
        <taxon>Sporidiobolaceae</taxon>
        <taxon>Rhodotorula</taxon>
    </lineage>
</organism>